<protein>
    <submittedName>
        <fullName evidence="3">Membrane integrity-associated transporter subunit PqiC</fullName>
    </submittedName>
</protein>
<reference evidence="3 4" key="1">
    <citation type="submission" date="2018-08" db="EMBL/GenBank/DDBJ databases">
        <authorList>
            <person name="Khan S.A."/>
            <person name="Jeon C.O."/>
            <person name="Chun B.H."/>
            <person name="Jeong S.E."/>
        </authorList>
    </citation>
    <scope>NUCLEOTIDE SEQUENCE [LARGE SCALE GENOMIC DNA]</scope>
    <source>
        <strain evidence="3 4">S-16</strain>
    </source>
</reference>
<dbReference type="Proteomes" id="UP000267464">
    <property type="component" value="Unassembled WGS sequence"/>
</dbReference>
<feature type="signal peptide" evidence="1">
    <location>
        <begin position="1"/>
        <end position="16"/>
    </location>
</feature>
<evidence type="ECO:0000259" key="2">
    <source>
        <dbReference type="Pfam" id="PF03886"/>
    </source>
</evidence>
<dbReference type="RefSeq" id="WP_124539906.1">
    <property type="nucleotide sequence ID" value="NZ_QUSW01000002.1"/>
</dbReference>
<dbReference type="EMBL" id="QUSW01000002">
    <property type="protein sequence ID" value="RQP24999.1"/>
    <property type="molecule type" value="Genomic_DNA"/>
</dbReference>
<dbReference type="SUPFAM" id="SSF159594">
    <property type="entry name" value="XCC0632-like"/>
    <property type="match status" value="1"/>
</dbReference>
<evidence type="ECO:0000313" key="3">
    <source>
        <dbReference type="EMBL" id="RQP24999.1"/>
    </source>
</evidence>
<gene>
    <name evidence="3" type="ORF">DZC73_09075</name>
</gene>
<feature type="domain" description="ABC-type transport auxiliary lipoprotein component" evidence="2">
    <location>
        <begin position="31"/>
        <end position="182"/>
    </location>
</feature>
<dbReference type="AlphaFoldDB" id="A0A3N7JVW3"/>
<name>A0A3N7JVW3_9BURK</name>
<dbReference type="Pfam" id="PF03886">
    <property type="entry name" value="ABC_trans_aux"/>
    <property type="match status" value="1"/>
</dbReference>
<organism evidence="3 4">
    <name type="scientific">Piscinibacter terrae</name>
    <dbReference type="NCBI Taxonomy" id="2496871"/>
    <lineage>
        <taxon>Bacteria</taxon>
        <taxon>Pseudomonadati</taxon>
        <taxon>Pseudomonadota</taxon>
        <taxon>Betaproteobacteria</taxon>
        <taxon>Burkholderiales</taxon>
        <taxon>Sphaerotilaceae</taxon>
        <taxon>Piscinibacter</taxon>
    </lineage>
</organism>
<accession>A0A3N7JVW3</accession>
<sequence>MKRVTGVALVVASALAACSTNKVPERFHTLVPADAAVPAQAQGLVYIHPVGIPPQVDHAQWVVRQADESLLMLEQDRWAAPLQDELRGAVVARLAAKWGIVDVKGMLAPSGPMLSVHIDVQRFETTPGREARIDANWSVNSNQKGSDSLLCRSVIQEPVSEPGIAPLAAAHRRAAVRLADEIGQQLTAIRQGQRAACAQK</sequence>
<evidence type="ECO:0000256" key="1">
    <source>
        <dbReference type="SAM" id="SignalP"/>
    </source>
</evidence>
<keyword evidence="4" id="KW-1185">Reference proteome</keyword>
<dbReference type="PROSITE" id="PS51257">
    <property type="entry name" value="PROKAR_LIPOPROTEIN"/>
    <property type="match status" value="1"/>
</dbReference>
<dbReference type="InterPro" id="IPR005586">
    <property type="entry name" value="ABC_trans_aux"/>
</dbReference>
<reference evidence="3 4" key="2">
    <citation type="submission" date="2018-12" db="EMBL/GenBank/DDBJ databases">
        <title>Rhizobacter gummiphilus sp. nov., a rubber-degrading bacterium isolated from the soil of a botanical garden in Japan.</title>
        <authorList>
            <person name="Shunsuke S.S."/>
        </authorList>
    </citation>
    <scope>NUCLEOTIDE SEQUENCE [LARGE SCALE GENOMIC DNA]</scope>
    <source>
        <strain evidence="3 4">S-16</strain>
    </source>
</reference>
<proteinExistence type="predicted"/>
<evidence type="ECO:0000313" key="4">
    <source>
        <dbReference type="Proteomes" id="UP000267464"/>
    </source>
</evidence>
<comment type="caution">
    <text evidence="3">The sequence shown here is derived from an EMBL/GenBank/DDBJ whole genome shotgun (WGS) entry which is preliminary data.</text>
</comment>
<feature type="chain" id="PRO_5018273159" evidence="1">
    <location>
        <begin position="17"/>
        <end position="200"/>
    </location>
</feature>
<dbReference type="OrthoDB" id="1494661at2"/>
<keyword evidence="1" id="KW-0732">Signal</keyword>
<dbReference type="Gene3D" id="3.40.50.10610">
    <property type="entry name" value="ABC-type transport auxiliary lipoprotein component"/>
    <property type="match status" value="1"/>
</dbReference>